<sequence length="740" mass="78225">MGHSASFVTLFVVSIACCVAASGAASSPQGQGKGGKKKVAEAPAPPRPPAVSRTDGWQWKVLPAVRAAQTEAAAEAALLDESGAKAEVAPVDAVGGDLFVEVERFVRRSWWKAARTAVARSHKEKLDLTTPVRRAVAQTKHHADELLRWLDRGYAEPAATPMALRWAQNKSAVMLVARFAAKWEAPGASLAVFSTEKGQGHVDQERTAVNVRSLLSVNITRGRIEAEITAKAANSRKRYTLSLDLLDEIVPSGSGWSIHFRKAQGSMQMSKGAEIPELHFQVRKRWPYPRRWPSLTVDSSVSSDAAAHWWQEAPGLTKEEVELLRSSPPRGATTLTCLGAGSIYCSSADECVASCTQCEGLAALHSDGSRCVGALQLAPRGDSTADVWGAEFVDEDLSPAHVGGTFRWRTRDELLAAEAFALCWGFASRGAVAPEGAAASEGWGSLEPLAASEPLGWKLQLAGAEPAALQIPIGTPVVPGASHLLLVAFAAAPDVSSGEVSGLCSDPRGAVAAAAEMLDSWRPVPPVGRLDFEDTDPRGVRLAGTATVRLSKLNEGALAASSYELRWGRLGSGGPEVLDPREPPLAEVPAPASAEGIVHLALGTRSDASVRVPQGAKLLMAFALGPGGVASEEAVTLEFVDVRPPTAAPHNFEVSKDQDERLGFATFSLSFKGATCDPQVWAGDSTSARCDAGSSFVFYWADHEHAKLQPPIQELPRSEDDLYSSHPSGLVVPSAASGIL</sequence>
<protein>
    <submittedName>
        <fullName evidence="3">Uncharacterized protein</fullName>
    </submittedName>
</protein>
<reference evidence="3" key="1">
    <citation type="submission" date="2021-02" db="EMBL/GenBank/DDBJ databases">
        <authorList>
            <person name="Dougan E. K."/>
            <person name="Rhodes N."/>
            <person name="Thang M."/>
            <person name="Chan C."/>
        </authorList>
    </citation>
    <scope>NUCLEOTIDE SEQUENCE</scope>
</reference>
<evidence type="ECO:0000313" key="4">
    <source>
        <dbReference type="Proteomes" id="UP000654075"/>
    </source>
</evidence>
<comment type="caution">
    <text evidence="3">The sequence shown here is derived from an EMBL/GenBank/DDBJ whole genome shotgun (WGS) entry which is preliminary data.</text>
</comment>
<dbReference type="EMBL" id="CAJNNV010010126">
    <property type="protein sequence ID" value="CAE8598234.1"/>
    <property type="molecule type" value="Genomic_DNA"/>
</dbReference>
<feature type="non-terminal residue" evidence="3">
    <location>
        <position position="740"/>
    </location>
</feature>
<dbReference type="OrthoDB" id="441311at2759"/>
<evidence type="ECO:0000313" key="3">
    <source>
        <dbReference type="EMBL" id="CAE8598234.1"/>
    </source>
</evidence>
<evidence type="ECO:0000256" key="2">
    <source>
        <dbReference type="SAM" id="SignalP"/>
    </source>
</evidence>
<evidence type="ECO:0000256" key="1">
    <source>
        <dbReference type="SAM" id="MobiDB-lite"/>
    </source>
</evidence>
<accession>A0A813EH31</accession>
<keyword evidence="2" id="KW-0732">Signal</keyword>
<dbReference type="Proteomes" id="UP000654075">
    <property type="component" value="Unassembled WGS sequence"/>
</dbReference>
<name>A0A813EH31_POLGL</name>
<feature type="signal peptide" evidence="2">
    <location>
        <begin position="1"/>
        <end position="20"/>
    </location>
</feature>
<feature type="chain" id="PRO_5032921334" evidence="2">
    <location>
        <begin position="21"/>
        <end position="740"/>
    </location>
</feature>
<dbReference type="AlphaFoldDB" id="A0A813EH31"/>
<feature type="region of interest" description="Disordered" evidence="1">
    <location>
        <begin position="24"/>
        <end position="54"/>
    </location>
</feature>
<proteinExistence type="predicted"/>
<organism evidence="3 4">
    <name type="scientific">Polarella glacialis</name>
    <name type="common">Dinoflagellate</name>
    <dbReference type="NCBI Taxonomy" id="89957"/>
    <lineage>
        <taxon>Eukaryota</taxon>
        <taxon>Sar</taxon>
        <taxon>Alveolata</taxon>
        <taxon>Dinophyceae</taxon>
        <taxon>Suessiales</taxon>
        <taxon>Suessiaceae</taxon>
        <taxon>Polarella</taxon>
    </lineage>
</organism>
<gene>
    <name evidence="3" type="ORF">PGLA1383_LOCUS16645</name>
</gene>
<keyword evidence="4" id="KW-1185">Reference proteome</keyword>